<protein>
    <submittedName>
        <fullName evidence="10">Uncharacterized protein</fullName>
    </submittedName>
</protein>
<accession>W4HQ91</accession>
<dbReference type="EMBL" id="AQQW01000001">
    <property type="protein sequence ID" value="ETW14286.1"/>
    <property type="molecule type" value="Genomic_DNA"/>
</dbReference>
<feature type="transmembrane region" description="Helical" evidence="9">
    <location>
        <begin position="287"/>
        <end position="309"/>
    </location>
</feature>
<dbReference type="PANTHER" id="PTHR30574:SF1">
    <property type="entry name" value="SULPHUR TRANSPORT DOMAIN-CONTAINING PROTEIN"/>
    <property type="match status" value="1"/>
</dbReference>
<dbReference type="AlphaFoldDB" id="W4HQ91"/>
<feature type="transmembrane region" description="Helical" evidence="9">
    <location>
        <begin position="12"/>
        <end position="37"/>
    </location>
</feature>
<reference evidence="10 11" key="1">
    <citation type="journal article" date="2014" name="Antonie Van Leeuwenhoek">
        <title>Roseivivax atlanticus sp. nov., isolated from surface seawater of the Atlantic Ocean.</title>
        <authorList>
            <person name="Li G."/>
            <person name="Lai Q."/>
            <person name="Liu X."/>
            <person name="Sun F."/>
            <person name="Shao Z."/>
        </authorList>
    </citation>
    <scope>NUCLEOTIDE SEQUENCE [LARGE SCALE GENOMIC DNA]</scope>
    <source>
        <strain evidence="10 11">22II-s10s</strain>
    </source>
</reference>
<keyword evidence="4" id="KW-0997">Cell inner membrane</keyword>
<feature type="transmembrane region" description="Helical" evidence="9">
    <location>
        <begin position="163"/>
        <end position="187"/>
    </location>
</feature>
<evidence type="ECO:0000256" key="6">
    <source>
        <dbReference type="ARBA" id="ARBA00022989"/>
    </source>
</evidence>
<feature type="transmembrane region" description="Helical" evidence="9">
    <location>
        <begin position="315"/>
        <end position="338"/>
    </location>
</feature>
<feature type="transmembrane region" description="Helical" evidence="9">
    <location>
        <begin position="236"/>
        <end position="266"/>
    </location>
</feature>
<evidence type="ECO:0000313" key="10">
    <source>
        <dbReference type="EMBL" id="ETW14286.1"/>
    </source>
</evidence>
<organism evidence="10 11">
    <name type="scientific">Roseivivax marinus</name>
    <dbReference type="NCBI Taxonomy" id="1379903"/>
    <lineage>
        <taxon>Bacteria</taxon>
        <taxon>Pseudomonadati</taxon>
        <taxon>Pseudomonadota</taxon>
        <taxon>Alphaproteobacteria</taxon>
        <taxon>Rhodobacterales</taxon>
        <taxon>Roseobacteraceae</taxon>
        <taxon>Roseivivax</taxon>
    </lineage>
</organism>
<comment type="subcellular location">
    <subcellularLocation>
        <location evidence="1">Cell inner membrane</location>
        <topology evidence="1">Multi-pass membrane protein</topology>
    </subcellularLocation>
</comment>
<gene>
    <name evidence="10" type="ORF">ATO8_00215</name>
</gene>
<evidence type="ECO:0000256" key="9">
    <source>
        <dbReference type="SAM" id="Phobius"/>
    </source>
</evidence>
<dbReference type="PANTHER" id="PTHR30574">
    <property type="entry name" value="INNER MEMBRANE PROTEIN YEDE"/>
    <property type="match status" value="1"/>
</dbReference>
<keyword evidence="7 9" id="KW-0472">Membrane</keyword>
<evidence type="ECO:0000256" key="4">
    <source>
        <dbReference type="ARBA" id="ARBA00022519"/>
    </source>
</evidence>
<dbReference type="RefSeq" id="WP_051487298.1">
    <property type="nucleotide sequence ID" value="NZ_AQQW01000001.1"/>
</dbReference>
<evidence type="ECO:0000256" key="8">
    <source>
        <dbReference type="ARBA" id="ARBA00035655"/>
    </source>
</evidence>
<proteinExistence type="inferred from homology"/>
<dbReference type="Pfam" id="PF04143">
    <property type="entry name" value="Sulf_transp"/>
    <property type="match status" value="1"/>
</dbReference>
<evidence type="ECO:0000256" key="7">
    <source>
        <dbReference type="ARBA" id="ARBA00023136"/>
    </source>
</evidence>
<feature type="transmembrane region" description="Helical" evidence="9">
    <location>
        <begin position="49"/>
        <end position="71"/>
    </location>
</feature>
<keyword evidence="2" id="KW-0813">Transport</keyword>
<sequence>MLDLMSGDAASVVVGAFGGLLLGLSARLGRFCTLGALEDFHLAGDATRLRMWGVALGASILALHLAAALGWADPTASVYLAQRADLAAAAIGGLTFGIGMALAGNCGLGALARLGGGEMRSFVIVIVMGLAALATLSGPLSPLRVALFPPVLADSPQGIAHGIGALLSIPASVVGIVSGGLLLLVALRGASRRALWGLPVAFAIVSGFVGTTYLAATSFDAVPVRSHTFSAPLGETMVWLMLSSGVPPGFGVGSVFGVLGGAWIGSRVRGVFRWEACDDHRELRRQIGGAALMGVGAVLAVGCSIGQGLSAFALLAYTAPVALGGIWIGGAIGLKLMIEGRAAFFRV</sequence>
<comment type="caution">
    <text evidence="10">The sequence shown here is derived from an EMBL/GenBank/DDBJ whole genome shotgun (WGS) entry which is preliminary data.</text>
</comment>
<evidence type="ECO:0000256" key="3">
    <source>
        <dbReference type="ARBA" id="ARBA00022475"/>
    </source>
</evidence>
<dbReference type="OrthoDB" id="7984363at2"/>
<dbReference type="Proteomes" id="UP000019063">
    <property type="component" value="Unassembled WGS sequence"/>
</dbReference>
<dbReference type="GO" id="GO:0005886">
    <property type="term" value="C:plasma membrane"/>
    <property type="evidence" value="ECO:0007669"/>
    <property type="project" value="UniProtKB-SubCell"/>
</dbReference>
<keyword evidence="3" id="KW-1003">Cell membrane</keyword>
<feature type="transmembrane region" description="Helical" evidence="9">
    <location>
        <begin position="86"/>
        <end position="110"/>
    </location>
</feature>
<feature type="transmembrane region" description="Helical" evidence="9">
    <location>
        <begin position="194"/>
        <end position="216"/>
    </location>
</feature>
<keyword evidence="6 9" id="KW-1133">Transmembrane helix</keyword>
<keyword evidence="5 9" id="KW-0812">Transmembrane</keyword>
<dbReference type="PATRIC" id="fig|1317118.6.peg.44"/>
<dbReference type="STRING" id="1379903.ATO8_00215"/>
<evidence type="ECO:0000256" key="1">
    <source>
        <dbReference type="ARBA" id="ARBA00004429"/>
    </source>
</evidence>
<dbReference type="InterPro" id="IPR007272">
    <property type="entry name" value="Sulf_transp_TsuA/YedE"/>
</dbReference>
<evidence type="ECO:0000313" key="11">
    <source>
        <dbReference type="Proteomes" id="UP000019063"/>
    </source>
</evidence>
<feature type="transmembrane region" description="Helical" evidence="9">
    <location>
        <begin position="122"/>
        <end position="143"/>
    </location>
</feature>
<name>W4HQ91_9RHOB</name>
<keyword evidence="11" id="KW-1185">Reference proteome</keyword>
<dbReference type="eggNOG" id="COG2391">
    <property type="taxonomic scope" value="Bacteria"/>
</dbReference>
<comment type="similarity">
    <text evidence="8">Belongs to the TsuA/YedE (TC 9.B.102) family.</text>
</comment>
<evidence type="ECO:0000256" key="5">
    <source>
        <dbReference type="ARBA" id="ARBA00022692"/>
    </source>
</evidence>
<evidence type="ECO:0000256" key="2">
    <source>
        <dbReference type="ARBA" id="ARBA00022448"/>
    </source>
</evidence>